<protein>
    <submittedName>
        <fullName evidence="2">Uncharacterized protein</fullName>
    </submittedName>
</protein>
<evidence type="ECO:0000313" key="2">
    <source>
        <dbReference type="EMBL" id="ACI06821.1"/>
    </source>
</evidence>
<keyword evidence="1" id="KW-0812">Transmembrane</keyword>
<feature type="transmembrane region" description="Helical" evidence="1">
    <location>
        <begin position="12"/>
        <end position="32"/>
    </location>
</feature>
<organism evidence="2 3">
    <name type="scientific">Klebsiella variicola (strain 342)</name>
    <name type="common">Klebsiella pneumoniae</name>
    <dbReference type="NCBI Taxonomy" id="507522"/>
    <lineage>
        <taxon>Bacteria</taxon>
        <taxon>Pseudomonadati</taxon>
        <taxon>Pseudomonadota</taxon>
        <taxon>Gammaproteobacteria</taxon>
        <taxon>Enterobacterales</taxon>
        <taxon>Enterobacteriaceae</taxon>
        <taxon>Klebsiella/Raoultella group</taxon>
        <taxon>Klebsiella</taxon>
        <taxon>Klebsiella pneumoniae complex</taxon>
    </lineage>
</organism>
<accession>B5XR91</accession>
<keyword evidence="1" id="KW-1133">Transmembrane helix</keyword>
<name>B5XR91_KLEV3</name>
<evidence type="ECO:0000256" key="1">
    <source>
        <dbReference type="SAM" id="Phobius"/>
    </source>
</evidence>
<reference evidence="2 3" key="1">
    <citation type="journal article" date="2008" name="PLoS Genet.">
        <title>Complete genome sequence of the N2-fixing broad host range endophyte Klebsiella pneumoniae 342 and virulence predictions verified in mice.</title>
        <authorList>
            <person name="Fouts D.E."/>
            <person name="Tyler H.L."/>
            <person name="DeBoy R.T."/>
            <person name="Daugherty S."/>
            <person name="Ren Q."/>
            <person name="Badger J.H."/>
            <person name="Durkin A.S."/>
            <person name="Huot H."/>
            <person name="Shrivastava S."/>
            <person name="Kothari S."/>
            <person name="Dodson R.J."/>
            <person name="Mohamoud Y."/>
            <person name="Khouri H."/>
            <person name="Roesch L.F."/>
            <person name="Krogfelt K.A."/>
            <person name="Struve C."/>
            <person name="Triplett E.W."/>
            <person name="Methe B.A."/>
        </authorList>
    </citation>
    <scope>NUCLEOTIDE SEQUENCE [LARGE SCALE GENOMIC DNA]</scope>
    <source>
        <strain evidence="2 3">342</strain>
    </source>
</reference>
<dbReference type="EMBL" id="CP000964">
    <property type="protein sequence ID" value="ACI06821.1"/>
    <property type="molecule type" value="Genomic_DNA"/>
</dbReference>
<dbReference type="HOGENOM" id="CLU_3328952_0_0_6"/>
<dbReference type="KEGG" id="kpe:KPK_2888"/>
<keyword evidence="1" id="KW-0472">Membrane</keyword>
<dbReference type="AlphaFoldDB" id="B5XR91"/>
<gene>
    <name evidence="2" type="ordered locus">KPK_2888</name>
</gene>
<sequence length="38" mass="4090">MGGYMSKKGIRALVYVSLVSVAIWGATGYLVMEAVRVL</sequence>
<evidence type="ECO:0000313" key="3">
    <source>
        <dbReference type="Proteomes" id="UP000001734"/>
    </source>
</evidence>
<dbReference type="Proteomes" id="UP000001734">
    <property type="component" value="Chromosome"/>
</dbReference>
<proteinExistence type="predicted"/>
<dbReference type="BioCyc" id="KPNE507522:GI0B-2876-MONOMER"/>